<evidence type="ECO:0008006" key="4">
    <source>
        <dbReference type="Google" id="ProtNLM"/>
    </source>
</evidence>
<dbReference type="AlphaFoldDB" id="A0A1Z3HNQ0"/>
<feature type="chain" id="PRO_5012577088" description="Peptidase C-terminal archaeal/bacterial domain-containing protein" evidence="1">
    <location>
        <begin position="29"/>
        <end position="193"/>
    </location>
</feature>
<dbReference type="OrthoDB" id="9791170at2"/>
<organism evidence="2 3">
    <name type="scientific">Halomicronema hongdechloris C2206</name>
    <dbReference type="NCBI Taxonomy" id="1641165"/>
    <lineage>
        <taxon>Bacteria</taxon>
        <taxon>Bacillati</taxon>
        <taxon>Cyanobacteriota</taxon>
        <taxon>Cyanophyceae</taxon>
        <taxon>Nodosilineales</taxon>
        <taxon>Nodosilineaceae</taxon>
        <taxon>Halomicronema</taxon>
    </lineage>
</organism>
<keyword evidence="3" id="KW-1185">Reference proteome</keyword>
<gene>
    <name evidence="2" type="ORF">XM38_028660</name>
</gene>
<accession>A0A1Z3HNQ0</accession>
<dbReference type="EMBL" id="CP021983">
    <property type="protein sequence ID" value="ASC71912.1"/>
    <property type="molecule type" value="Genomic_DNA"/>
</dbReference>
<feature type="signal peptide" evidence="1">
    <location>
        <begin position="1"/>
        <end position="28"/>
    </location>
</feature>
<evidence type="ECO:0000313" key="3">
    <source>
        <dbReference type="Proteomes" id="UP000191901"/>
    </source>
</evidence>
<evidence type="ECO:0000313" key="2">
    <source>
        <dbReference type="EMBL" id="ASC71912.1"/>
    </source>
</evidence>
<dbReference type="NCBIfam" id="NF038127">
    <property type="entry name" value="FDP_fam"/>
    <property type="match status" value="1"/>
</dbReference>
<dbReference type="KEGG" id="hhg:XM38_028660"/>
<proteinExistence type="predicted"/>
<name>A0A1Z3HNQ0_9CYAN</name>
<reference evidence="2 3" key="1">
    <citation type="journal article" date="2016" name="Biochim. Biophys. Acta">
        <title>Characterization of red-shifted phycobilisomes isolated from the chlorophyll f-containing cyanobacterium Halomicronema hongdechloris.</title>
        <authorList>
            <person name="Li Y."/>
            <person name="Lin Y."/>
            <person name="Garvey C.J."/>
            <person name="Birch D."/>
            <person name="Corkery R.W."/>
            <person name="Loughlin P.C."/>
            <person name="Scheer H."/>
            <person name="Willows R.D."/>
            <person name="Chen M."/>
        </authorList>
    </citation>
    <scope>NUCLEOTIDE SEQUENCE [LARGE SCALE GENOMIC DNA]</scope>
    <source>
        <strain evidence="2 3">C2206</strain>
    </source>
</reference>
<dbReference type="Gene3D" id="2.60.120.380">
    <property type="match status" value="1"/>
</dbReference>
<evidence type="ECO:0000256" key="1">
    <source>
        <dbReference type="SAM" id="SignalP"/>
    </source>
</evidence>
<dbReference type="Proteomes" id="UP000191901">
    <property type="component" value="Chromosome"/>
</dbReference>
<dbReference type="RefSeq" id="WP_080808085.1">
    <property type="nucleotide sequence ID" value="NZ_CP021983.2"/>
</dbReference>
<sequence length="193" mass="19924">MRIKPIDLKGVAVLSGLAALLTAAPAGAATFTEASDAGETLGEAIAVTTETMSPLESIAGSLAGDADLFQLFLTGGQQFSATTINTDSLIGIPIDDTLGSPSDLLGDPQLFLFDAMGNGVYANDDGFTSVQATLPSSFSLTPAESGIYFLGISSADFDPVSADGEIFPDTPVNGVVGSHRPWWRSPPDRIRRG</sequence>
<protein>
    <recommendedName>
        <fullName evidence="4">Peptidase C-terminal archaeal/bacterial domain-containing protein</fullName>
    </recommendedName>
</protein>
<dbReference type="STRING" id="1641165.XM38_09345"/>
<keyword evidence="1" id="KW-0732">Signal</keyword>